<dbReference type="InterPro" id="IPR012317">
    <property type="entry name" value="Poly(ADP-ribose)pol_cat_dom"/>
</dbReference>
<dbReference type="GO" id="GO:1990404">
    <property type="term" value="F:NAD+-protein mono-ADP-ribosyltransferase activity"/>
    <property type="evidence" value="ECO:0007669"/>
    <property type="project" value="TreeGrafter"/>
</dbReference>
<sequence>MDDRGFLYVSDGCKREVRRFKVDGSQGTLMAGGNGQGHGLGQFNDIDFIFVDRDHSVYGSDDSGRRVMKWMEGANVGQVVAGGDGYGSDAKRLSNPNGVVVDGMGTVYVADGWNHRIVYGNSSFNRLSQKQLTGCRFRANSGENASSYSTHNTSRLGLDATFHVSLFVKITGTLYGFGVYFSSDAAYSHGYTKPNANDERCMFLARFIIEETTQGNNKMETRPPGFDSTTDGNHIFVTYHGAQALVEYLITYK</sequence>
<dbReference type="Proteomes" id="UP000663866">
    <property type="component" value="Unassembled WGS sequence"/>
</dbReference>
<dbReference type="InterPro" id="IPR011042">
    <property type="entry name" value="6-blade_b-propeller_TolB-like"/>
</dbReference>
<dbReference type="PANTHER" id="PTHR45740">
    <property type="entry name" value="POLY [ADP-RIBOSE] POLYMERASE"/>
    <property type="match status" value="1"/>
</dbReference>
<keyword evidence="5" id="KW-1185">Reference proteome</keyword>
<dbReference type="AlphaFoldDB" id="A0A819PSA0"/>
<dbReference type="Pfam" id="PF00644">
    <property type="entry name" value="PARP"/>
    <property type="match status" value="1"/>
</dbReference>
<name>A0A819PSA0_9BILA</name>
<feature type="repeat" description="NHL" evidence="2">
    <location>
        <begin position="86"/>
        <end position="123"/>
    </location>
</feature>
<dbReference type="PROSITE" id="PS51125">
    <property type="entry name" value="NHL"/>
    <property type="match status" value="1"/>
</dbReference>
<evidence type="ECO:0000256" key="1">
    <source>
        <dbReference type="ARBA" id="ARBA00022737"/>
    </source>
</evidence>
<organism evidence="4 5">
    <name type="scientific">Rotaria magnacalcarata</name>
    <dbReference type="NCBI Taxonomy" id="392030"/>
    <lineage>
        <taxon>Eukaryota</taxon>
        <taxon>Metazoa</taxon>
        <taxon>Spiralia</taxon>
        <taxon>Gnathifera</taxon>
        <taxon>Rotifera</taxon>
        <taxon>Eurotatoria</taxon>
        <taxon>Bdelloidea</taxon>
        <taxon>Philodinida</taxon>
        <taxon>Philodinidae</taxon>
        <taxon>Rotaria</taxon>
    </lineage>
</organism>
<reference evidence="4" key="1">
    <citation type="submission" date="2021-02" db="EMBL/GenBank/DDBJ databases">
        <authorList>
            <person name="Nowell W R."/>
        </authorList>
    </citation>
    <scope>NUCLEOTIDE SEQUENCE</scope>
</reference>
<protein>
    <recommendedName>
        <fullName evidence="3">PARP catalytic domain-containing protein</fullName>
    </recommendedName>
</protein>
<proteinExistence type="predicted"/>
<dbReference type="GO" id="GO:0003950">
    <property type="term" value="F:NAD+ poly-ADP-ribosyltransferase activity"/>
    <property type="evidence" value="ECO:0007669"/>
    <property type="project" value="InterPro"/>
</dbReference>
<dbReference type="PANTHER" id="PTHR45740:SF2">
    <property type="entry name" value="POLY [ADP-RIBOSE] POLYMERASE"/>
    <property type="match status" value="1"/>
</dbReference>
<keyword evidence="1" id="KW-0677">Repeat</keyword>
<dbReference type="SUPFAM" id="SSF50956">
    <property type="entry name" value="Thermostable phytase (3-phytase)"/>
    <property type="match status" value="1"/>
</dbReference>
<dbReference type="InterPro" id="IPR001258">
    <property type="entry name" value="NHL_repeat"/>
</dbReference>
<evidence type="ECO:0000313" key="5">
    <source>
        <dbReference type="Proteomes" id="UP000663866"/>
    </source>
</evidence>
<evidence type="ECO:0000259" key="3">
    <source>
        <dbReference type="Pfam" id="PF00644"/>
    </source>
</evidence>
<feature type="domain" description="PARP catalytic" evidence="3">
    <location>
        <begin position="168"/>
        <end position="228"/>
    </location>
</feature>
<gene>
    <name evidence="4" type="ORF">OVN521_LOCUS16008</name>
</gene>
<dbReference type="Pfam" id="PF01436">
    <property type="entry name" value="NHL"/>
    <property type="match status" value="1"/>
</dbReference>
<evidence type="ECO:0000313" key="4">
    <source>
        <dbReference type="EMBL" id="CAF4017740.1"/>
    </source>
</evidence>
<dbReference type="EMBL" id="CAJOBG010002613">
    <property type="protein sequence ID" value="CAF4017740.1"/>
    <property type="molecule type" value="Genomic_DNA"/>
</dbReference>
<dbReference type="Gene3D" id="2.40.10.500">
    <property type="match status" value="1"/>
</dbReference>
<dbReference type="InterPro" id="IPR051712">
    <property type="entry name" value="ARTD-AVP"/>
</dbReference>
<dbReference type="Gene3D" id="2.120.10.30">
    <property type="entry name" value="TolB, C-terminal domain"/>
    <property type="match status" value="1"/>
</dbReference>
<evidence type="ECO:0000256" key="2">
    <source>
        <dbReference type="PROSITE-ProRule" id="PRU00504"/>
    </source>
</evidence>
<dbReference type="GO" id="GO:0005634">
    <property type="term" value="C:nucleus"/>
    <property type="evidence" value="ECO:0007669"/>
    <property type="project" value="TreeGrafter"/>
</dbReference>
<comment type="caution">
    <text evidence="4">The sequence shown here is derived from an EMBL/GenBank/DDBJ whole genome shotgun (WGS) entry which is preliminary data.</text>
</comment>
<dbReference type="SUPFAM" id="SSF56399">
    <property type="entry name" value="ADP-ribosylation"/>
    <property type="match status" value="1"/>
</dbReference>
<dbReference type="Gene3D" id="3.90.228.10">
    <property type="match status" value="1"/>
</dbReference>
<accession>A0A819PSA0</accession>